<keyword evidence="4" id="KW-1185">Reference proteome</keyword>
<dbReference type="AlphaFoldDB" id="Q0A6H7"/>
<name>Q0A6H7_ALKEH</name>
<proteinExistence type="inferred from homology"/>
<organism evidence="3 4">
    <name type="scientific">Alkalilimnicola ehrlichii (strain ATCC BAA-1101 / DSM 17681 / MLHE-1)</name>
    <dbReference type="NCBI Taxonomy" id="187272"/>
    <lineage>
        <taxon>Bacteria</taxon>
        <taxon>Pseudomonadati</taxon>
        <taxon>Pseudomonadota</taxon>
        <taxon>Gammaproteobacteria</taxon>
        <taxon>Chromatiales</taxon>
        <taxon>Ectothiorhodospiraceae</taxon>
        <taxon>Alkalilimnicola</taxon>
    </lineage>
</organism>
<dbReference type="eggNOG" id="COG5007">
    <property type="taxonomic scope" value="Bacteria"/>
</dbReference>
<dbReference type="HOGENOM" id="CLU_109462_4_1_6"/>
<dbReference type="KEGG" id="aeh:Mlg_2218"/>
<evidence type="ECO:0000256" key="2">
    <source>
        <dbReference type="RuleBase" id="RU003860"/>
    </source>
</evidence>
<dbReference type="Gene3D" id="3.30.300.90">
    <property type="entry name" value="BolA-like"/>
    <property type="match status" value="1"/>
</dbReference>
<dbReference type="GO" id="GO:0006351">
    <property type="term" value="P:DNA-templated transcription"/>
    <property type="evidence" value="ECO:0007669"/>
    <property type="project" value="TreeGrafter"/>
</dbReference>
<dbReference type="SUPFAM" id="SSF82657">
    <property type="entry name" value="BolA-like"/>
    <property type="match status" value="1"/>
</dbReference>
<dbReference type="InterPro" id="IPR002634">
    <property type="entry name" value="BolA"/>
</dbReference>
<evidence type="ECO:0000313" key="4">
    <source>
        <dbReference type="Proteomes" id="UP000001962"/>
    </source>
</evidence>
<gene>
    <name evidence="3" type="ordered locus">Mlg_2218</name>
</gene>
<evidence type="ECO:0000256" key="1">
    <source>
        <dbReference type="ARBA" id="ARBA00005578"/>
    </source>
</evidence>
<dbReference type="PIRSF" id="PIRSF003113">
    <property type="entry name" value="BolA"/>
    <property type="match status" value="1"/>
</dbReference>
<reference evidence="4" key="1">
    <citation type="submission" date="2006-08" db="EMBL/GenBank/DDBJ databases">
        <title>Complete sequence of Alkalilimnicola ehrilichei MLHE-1.</title>
        <authorList>
            <person name="Copeland A."/>
            <person name="Lucas S."/>
            <person name="Lapidus A."/>
            <person name="Barry K."/>
            <person name="Detter J.C."/>
            <person name="Glavina del Rio T."/>
            <person name="Hammon N."/>
            <person name="Israni S."/>
            <person name="Dalin E."/>
            <person name="Tice H."/>
            <person name="Pitluck S."/>
            <person name="Sims D."/>
            <person name="Brettin T."/>
            <person name="Bruce D."/>
            <person name="Han C."/>
            <person name="Tapia R."/>
            <person name="Gilna P."/>
            <person name="Schmutz J."/>
            <person name="Larimer F."/>
            <person name="Land M."/>
            <person name="Hauser L."/>
            <person name="Kyrpides N."/>
            <person name="Mikhailova N."/>
            <person name="Oremland R.S."/>
            <person name="Hoeft S.E."/>
            <person name="Switzer-Blum J."/>
            <person name="Kulp T."/>
            <person name="King G."/>
            <person name="Tabita R."/>
            <person name="Witte B."/>
            <person name="Santini J.M."/>
            <person name="Basu P."/>
            <person name="Hollibaugh J.T."/>
            <person name="Xie G."/>
            <person name="Stolz J.F."/>
            <person name="Richardson P."/>
        </authorList>
    </citation>
    <scope>NUCLEOTIDE SEQUENCE [LARGE SCALE GENOMIC DNA]</scope>
    <source>
        <strain evidence="4">ATCC BAA-1101 / DSM 17681 / MLHE-1</strain>
    </source>
</reference>
<sequence>MMEPSEVERLITDGLQVENISVAGDGQHFEARIVSPEFADKSPLQRQRLVNAVLKEHFDSGRLHALAMQTLTPEEAARQDT</sequence>
<evidence type="ECO:0000313" key="3">
    <source>
        <dbReference type="EMBL" id="ABI57560.1"/>
    </source>
</evidence>
<protein>
    <submittedName>
        <fullName evidence="3">Transcriptional regulator, BolA protein family</fullName>
    </submittedName>
</protein>
<dbReference type="PANTHER" id="PTHR46229:SF2">
    <property type="entry name" value="BOLA-LIKE PROTEIN 1"/>
    <property type="match status" value="1"/>
</dbReference>
<comment type="similarity">
    <text evidence="1 2">Belongs to the BolA/IbaG family.</text>
</comment>
<dbReference type="Pfam" id="PF01722">
    <property type="entry name" value="BolA"/>
    <property type="match status" value="1"/>
</dbReference>
<dbReference type="Proteomes" id="UP000001962">
    <property type="component" value="Chromosome"/>
</dbReference>
<dbReference type="InterPro" id="IPR050961">
    <property type="entry name" value="BolA/IbaG_stress_morph_reg"/>
</dbReference>
<dbReference type="GO" id="GO:0005829">
    <property type="term" value="C:cytosol"/>
    <property type="evidence" value="ECO:0007669"/>
    <property type="project" value="TreeGrafter"/>
</dbReference>
<dbReference type="OrthoDB" id="9812890at2"/>
<dbReference type="EMBL" id="CP000453">
    <property type="protein sequence ID" value="ABI57560.1"/>
    <property type="molecule type" value="Genomic_DNA"/>
</dbReference>
<dbReference type="InterPro" id="IPR036065">
    <property type="entry name" value="BolA-like_sf"/>
</dbReference>
<dbReference type="PANTHER" id="PTHR46229">
    <property type="entry name" value="BOLA TRANSCRIPTION REGULATOR"/>
    <property type="match status" value="1"/>
</dbReference>
<accession>Q0A6H7</accession>